<dbReference type="PANTHER" id="PTHR30250">
    <property type="entry name" value="PST FAMILY PREDICTED COLANIC ACID TRANSPORTER"/>
    <property type="match status" value="1"/>
</dbReference>
<feature type="transmembrane region" description="Helical" evidence="6">
    <location>
        <begin position="258"/>
        <end position="283"/>
    </location>
</feature>
<dbReference type="EMBL" id="AP014936">
    <property type="protein sequence ID" value="BAU47912.1"/>
    <property type="molecule type" value="Genomic_DNA"/>
</dbReference>
<dbReference type="RefSeq" id="WP_096460470.1">
    <property type="nucleotide sequence ID" value="NZ_AP014936.1"/>
</dbReference>
<feature type="transmembrane region" description="Helical" evidence="6">
    <location>
        <begin position="453"/>
        <end position="471"/>
    </location>
</feature>
<dbReference type="InterPro" id="IPR002797">
    <property type="entry name" value="Polysacc_synth"/>
</dbReference>
<feature type="transmembrane region" description="Helical" evidence="6">
    <location>
        <begin position="81"/>
        <end position="105"/>
    </location>
</feature>
<evidence type="ECO:0000256" key="5">
    <source>
        <dbReference type="ARBA" id="ARBA00023136"/>
    </source>
</evidence>
<evidence type="ECO:0000256" key="4">
    <source>
        <dbReference type="ARBA" id="ARBA00022989"/>
    </source>
</evidence>
<dbReference type="InterPro" id="IPR050833">
    <property type="entry name" value="Poly_Biosynth_Transport"/>
</dbReference>
<keyword evidence="4 6" id="KW-1133">Transmembrane helix</keyword>
<feature type="transmembrane region" description="Helical" evidence="6">
    <location>
        <begin position="181"/>
        <end position="203"/>
    </location>
</feature>
<gene>
    <name evidence="7" type="ORF">SVA_1345</name>
</gene>
<keyword evidence="2" id="KW-1003">Cell membrane</keyword>
<name>A0A1B4V5R1_9GAMM</name>
<feature type="transmembrane region" description="Helical" evidence="6">
    <location>
        <begin position="421"/>
        <end position="441"/>
    </location>
</feature>
<proteinExistence type="predicted"/>
<keyword evidence="8" id="KW-1185">Reference proteome</keyword>
<dbReference type="PANTHER" id="PTHR30250:SF11">
    <property type="entry name" value="O-ANTIGEN TRANSPORTER-RELATED"/>
    <property type="match status" value="1"/>
</dbReference>
<evidence type="ECO:0000256" key="1">
    <source>
        <dbReference type="ARBA" id="ARBA00004651"/>
    </source>
</evidence>
<sequence length="491" mass="52338">MLKRLVIHTSNYGLGSLAVTLASFISFPIFTRVFSVDEYGVLNLISASLMLLVGIAKLGVQHAVVRFYAEIKAGRRDITVPQFYATVVFGMTGLSLLIAAGWAVVSQAVPDAWWNDPRVAGLLLLTAVLVAVRTTDSGLLNILRAQERSGLFSAYSVLKKYAGLGLILVTLFFVSKGLYGFYLATIVAEVGAVAVLAAVMFRGVRYAPRDFSPGLFRSMLVFGIPMIGYELAGTALAISDRYLIQGLLGSSDLGIYAAGYNLCEYVQLILVAAIGQAIMPMYVRTWEEKGVTETARFIQSSLHYYLLLGLPVVAGLSAVGEDLLVLLASEKFRASAGVIPYIIAGLVLDGMVVMVGAGLYIHKRTVALAALVVASTVLNVVLNLILIPKFGLVGAAAATLIAYLVLVASIHVAAARHLPIVFPWASLAKFGVMAVAMYLAVSQVRIGHDVVNLVVKVVVGGALYALLVVLLDRQARGVLRTGLGKLYRVGA</sequence>
<reference evidence="7 8" key="1">
    <citation type="submission" date="2015-08" db="EMBL/GenBank/DDBJ databases">
        <title>Complete genome sequence of Sulfurifustis variabilis.</title>
        <authorList>
            <person name="Miura A."/>
            <person name="Kojima H."/>
            <person name="Fukui M."/>
        </authorList>
    </citation>
    <scope>NUCLEOTIDE SEQUENCE [LARGE SCALE GENOMIC DNA]</scope>
    <source>
        <strain evidence="8">skN76</strain>
    </source>
</reference>
<dbReference type="OrthoDB" id="6017905at2"/>
<protein>
    <submittedName>
        <fullName evidence="7">Polysaccharide biosynthesis protein</fullName>
    </submittedName>
</protein>
<feature type="transmembrane region" description="Helical" evidence="6">
    <location>
        <begin position="117"/>
        <end position="136"/>
    </location>
</feature>
<keyword evidence="5 6" id="KW-0472">Membrane</keyword>
<feature type="transmembrane region" description="Helical" evidence="6">
    <location>
        <begin position="304"/>
        <end position="326"/>
    </location>
</feature>
<feature type="transmembrane region" description="Helical" evidence="6">
    <location>
        <begin position="215"/>
        <end position="238"/>
    </location>
</feature>
<evidence type="ECO:0000313" key="7">
    <source>
        <dbReference type="EMBL" id="BAU47912.1"/>
    </source>
</evidence>
<evidence type="ECO:0000256" key="2">
    <source>
        <dbReference type="ARBA" id="ARBA00022475"/>
    </source>
</evidence>
<evidence type="ECO:0000313" key="8">
    <source>
        <dbReference type="Proteomes" id="UP000218899"/>
    </source>
</evidence>
<evidence type="ECO:0000256" key="3">
    <source>
        <dbReference type="ARBA" id="ARBA00022692"/>
    </source>
</evidence>
<dbReference type="AlphaFoldDB" id="A0A1B4V5R1"/>
<feature type="transmembrane region" description="Helical" evidence="6">
    <location>
        <begin position="40"/>
        <end position="60"/>
    </location>
</feature>
<keyword evidence="3 6" id="KW-0812">Transmembrane</keyword>
<feature type="transmembrane region" description="Helical" evidence="6">
    <location>
        <begin position="393"/>
        <end position="414"/>
    </location>
</feature>
<feature type="transmembrane region" description="Helical" evidence="6">
    <location>
        <begin position="368"/>
        <end position="387"/>
    </location>
</feature>
<accession>A0A1B4V5R1</accession>
<comment type="subcellular location">
    <subcellularLocation>
        <location evidence="1">Cell membrane</location>
        <topology evidence="1">Multi-pass membrane protein</topology>
    </subcellularLocation>
</comment>
<dbReference type="KEGG" id="sva:SVA_1345"/>
<feature type="transmembrane region" description="Helical" evidence="6">
    <location>
        <begin position="157"/>
        <end position="175"/>
    </location>
</feature>
<dbReference type="GO" id="GO:0005886">
    <property type="term" value="C:plasma membrane"/>
    <property type="evidence" value="ECO:0007669"/>
    <property type="project" value="UniProtKB-SubCell"/>
</dbReference>
<organism evidence="7 8">
    <name type="scientific">Sulfurifustis variabilis</name>
    <dbReference type="NCBI Taxonomy" id="1675686"/>
    <lineage>
        <taxon>Bacteria</taxon>
        <taxon>Pseudomonadati</taxon>
        <taxon>Pseudomonadota</taxon>
        <taxon>Gammaproteobacteria</taxon>
        <taxon>Acidiferrobacterales</taxon>
        <taxon>Acidiferrobacteraceae</taxon>
        <taxon>Sulfurifustis</taxon>
    </lineage>
</organism>
<feature type="transmembrane region" description="Helical" evidence="6">
    <location>
        <begin position="12"/>
        <end position="34"/>
    </location>
</feature>
<evidence type="ECO:0000256" key="6">
    <source>
        <dbReference type="SAM" id="Phobius"/>
    </source>
</evidence>
<feature type="transmembrane region" description="Helical" evidence="6">
    <location>
        <begin position="338"/>
        <end position="361"/>
    </location>
</feature>
<dbReference type="Proteomes" id="UP000218899">
    <property type="component" value="Chromosome"/>
</dbReference>
<dbReference type="Pfam" id="PF01943">
    <property type="entry name" value="Polysacc_synt"/>
    <property type="match status" value="1"/>
</dbReference>